<proteinExistence type="predicted"/>
<comment type="caution">
    <text evidence="1">The sequence shown here is derived from an EMBL/GenBank/DDBJ whole genome shotgun (WGS) entry which is preliminary data.</text>
</comment>
<protein>
    <submittedName>
        <fullName evidence="1">Uncharacterized protein</fullName>
    </submittedName>
</protein>
<sequence length="70" mass="7904">MRCTLDGREIVLFGWLCAYAIQEVQEALFAGDLESVSHKAKRWASSEWNSVDCLIILLELCICLSLVQTN</sequence>
<gene>
    <name evidence="1" type="ORF">BSL78_10721</name>
</gene>
<organism evidence="1 2">
    <name type="scientific">Stichopus japonicus</name>
    <name type="common">Sea cucumber</name>
    <dbReference type="NCBI Taxonomy" id="307972"/>
    <lineage>
        <taxon>Eukaryota</taxon>
        <taxon>Metazoa</taxon>
        <taxon>Echinodermata</taxon>
        <taxon>Eleutherozoa</taxon>
        <taxon>Echinozoa</taxon>
        <taxon>Holothuroidea</taxon>
        <taxon>Aspidochirotacea</taxon>
        <taxon>Aspidochirotida</taxon>
        <taxon>Stichopodidae</taxon>
        <taxon>Apostichopus</taxon>
    </lineage>
</organism>
<dbReference type="AlphaFoldDB" id="A0A2G8KWP0"/>
<reference evidence="1 2" key="1">
    <citation type="journal article" date="2017" name="PLoS Biol.">
        <title>The sea cucumber genome provides insights into morphological evolution and visceral regeneration.</title>
        <authorList>
            <person name="Zhang X."/>
            <person name="Sun L."/>
            <person name="Yuan J."/>
            <person name="Sun Y."/>
            <person name="Gao Y."/>
            <person name="Zhang L."/>
            <person name="Li S."/>
            <person name="Dai H."/>
            <person name="Hamel J.F."/>
            <person name="Liu C."/>
            <person name="Yu Y."/>
            <person name="Liu S."/>
            <person name="Lin W."/>
            <person name="Guo K."/>
            <person name="Jin S."/>
            <person name="Xu P."/>
            <person name="Storey K.B."/>
            <person name="Huan P."/>
            <person name="Zhang T."/>
            <person name="Zhou Y."/>
            <person name="Zhang J."/>
            <person name="Lin C."/>
            <person name="Li X."/>
            <person name="Xing L."/>
            <person name="Huo D."/>
            <person name="Sun M."/>
            <person name="Wang L."/>
            <person name="Mercier A."/>
            <person name="Li F."/>
            <person name="Yang H."/>
            <person name="Xiang J."/>
        </authorList>
    </citation>
    <scope>NUCLEOTIDE SEQUENCE [LARGE SCALE GENOMIC DNA]</scope>
    <source>
        <strain evidence="1">Shaxun</strain>
        <tissue evidence="1">Muscle</tissue>
    </source>
</reference>
<name>A0A2G8KWP0_STIJA</name>
<evidence type="ECO:0000313" key="1">
    <source>
        <dbReference type="EMBL" id="PIK52409.1"/>
    </source>
</evidence>
<keyword evidence="2" id="KW-1185">Reference proteome</keyword>
<evidence type="ECO:0000313" key="2">
    <source>
        <dbReference type="Proteomes" id="UP000230750"/>
    </source>
</evidence>
<accession>A0A2G8KWP0</accession>
<dbReference type="Proteomes" id="UP000230750">
    <property type="component" value="Unassembled WGS sequence"/>
</dbReference>
<dbReference type="EMBL" id="MRZV01000330">
    <property type="protein sequence ID" value="PIK52409.1"/>
    <property type="molecule type" value="Genomic_DNA"/>
</dbReference>